<keyword evidence="3" id="KW-1185">Reference proteome</keyword>
<gene>
    <name evidence="2" type="ORF">FLL46_06835</name>
</gene>
<organism evidence="2 3">
    <name type="scientific">Aliikangiella coralliicola</name>
    <dbReference type="NCBI Taxonomy" id="2592383"/>
    <lineage>
        <taxon>Bacteria</taxon>
        <taxon>Pseudomonadati</taxon>
        <taxon>Pseudomonadota</taxon>
        <taxon>Gammaproteobacteria</taxon>
        <taxon>Oceanospirillales</taxon>
        <taxon>Pleioneaceae</taxon>
        <taxon>Aliikangiella</taxon>
    </lineage>
</organism>
<accession>A0A545UFI6</accession>
<protein>
    <submittedName>
        <fullName evidence="2">Uncharacterized protein</fullName>
    </submittedName>
</protein>
<dbReference type="RefSeq" id="WP_142892745.1">
    <property type="nucleotide sequence ID" value="NZ_ML660162.1"/>
</dbReference>
<keyword evidence="1" id="KW-0472">Membrane</keyword>
<dbReference type="EMBL" id="VIKS01000004">
    <property type="protein sequence ID" value="TQV88236.1"/>
    <property type="molecule type" value="Genomic_DNA"/>
</dbReference>
<evidence type="ECO:0000313" key="3">
    <source>
        <dbReference type="Proteomes" id="UP000315439"/>
    </source>
</evidence>
<sequence length="200" mass="22618">MEHDISDEQSLASNKMNFIIAVCAILISIASFYATYLQAKSAEQQVKAMTYPLIQYSSSNYDPNIEQSVLSLNLSNHGVGPAILKQAKFRYEGNDYQTIWEFLRACCLAELEKYASDENRPKVPVEAQIMTSSVSNVILPINDKIEIFSMRHNESNTELWKKLNEERFKLKVSSCYCSLLDSCYISEGVGIVEEVKVCSD</sequence>
<proteinExistence type="predicted"/>
<keyword evidence="1" id="KW-1133">Transmembrane helix</keyword>
<name>A0A545UFI6_9GAMM</name>
<feature type="transmembrane region" description="Helical" evidence="1">
    <location>
        <begin position="18"/>
        <end position="37"/>
    </location>
</feature>
<evidence type="ECO:0000256" key="1">
    <source>
        <dbReference type="SAM" id="Phobius"/>
    </source>
</evidence>
<comment type="caution">
    <text evidence="2">The sequence shown here is derived from an EMBL/GenBank/DDBJ whole genome shotgun (WGS) entry which is preliminary data.</text>
</comment>
<keyword evidence="1" id="KW-0812">Transmembrane</keyword>
<evidence type="ECO:0000313" key="2">
    <source>
        <dbReference type="EMBL" id="TQV88236.1"/>
    </source>
</evidence>
<reference evidence="2 3" key="1">
    <citation type="submission" date="2019-07" db="EMBL/GenBank/DDBJ databases">
        <title>Draft genome for Aliikangiella sp. M105.</title>
        <authorList>
            <person name="Wang G."/>
        </authorList>
    </citation>
    <scope>NUCLEOTIDE SEQUENCE [LARGE SCALE GENOMIC DNA]</scope>
    <source>
        <strain evidence="2 3">M105</strain>
    </source>
</reference>
<dbReference type="AlphaFoldDB" id="A0A545UFI6"/>
<dbReference type="OrthoDB" id="1492993at2"/>
<dbReference type="Proteomes" id="UP000315439">
    <property type="component" value="Unassembled WGS sequence"/>
</dbReference>